<evidence type="ECO:0000256" key="7">
    <source>
        <dbReference type="ARBA" id="ARBA00023157"/>
    </source>
</evidence>
<dbReference type="InterPro" id="IPR001254">
    <property type="entry name" value="Trypsin_dom"/>
</dbReference>
<organism evidence="12">
    <name type="scientific">Camponotus floridanus</name>
    <name type="common">Florida carpenter ant</name>
    <dbReference type="NCBI Taxonomy" id="104421"/>
    <lineage>
        <taxon>Eukaryota</taxon>
        <taxon>Metazoa</taxon>
        <taxon>Ecdysozoa</taxon>
        <taxon>Arthropoda</taxon>
        <taxon>Hexapoda</taxon>
        <taxon>Insecta</taxon>
        <taxon>Pterygota</taxon>
        <taxon>Neoptera</taxon>
        <taxon>Endopterygota</taxon>
        <taxon>Hymenoptera</taxon>
        <taxon>Apocrita</taxon>
        <taxon>Aculeata</taxon>
        <taxon>Formicoidea</taxon>
        <taxon>Formicidae</taxon>
        <taxon>Formicinae</taxon>
        <taxon>Camponotus</taxon>
    </lineage>
</organism>
<evidence type="ECO:0000313" key="12">
    <source>
        <dbReference type="Proteomes" id="UP000000311"/>
    </source>
</evidence>
<keyword evidence="4" id="KW-0378">Hydrolase</keyword>
<dbReference type="GO" id="GO:0007586">
    <property type="term" value="P:digestion"/>
    <property type="evidence" value="ECO:0007669"/>
    <property type="project" value="UniProtKB-KW"/>
</dbReference>
<dbReference type="EMBL" id="GL438981">
    <property type="protein sequence ID" value="EFN68000.1"/>
    <property type="molecule type" value="Genomic_DNA"/>
</dbReference>
<sequence length="212" mass="23632">LQLSLHDSYGFLCGASILSRTWAITALHCLIPVSSSQYYVRAGSNKTDKGGSLHKVTNIYIYNATYHNWFSTFHHDIALFEVKPSFHFSRTVRPIRLPRSTSSLQHQLLVCGWGNTEKEKIAVTLMGVYVNYVPFETCIKVSSDYAKLVKNDYHLCYGIRGKDACFGDSGGALASKKTIYGIVSFGHGCGLVPGVYVKISFYLDWIKAVTNL</sequence>
<evidence type="ECO:0000256" key="4">
    <source>
        <dbReference type="ARBA" id="ARBA00022801"/>
    </source>
</evidence>
<dbReference type="CDD" id="cd00190">
    <property type="entry name" value="Tryp_SPc"/>
    <property type="match status" value="1"/>
</dbReference>
<keyword evidence="6" id="KW-0865">Zymogen</keyword>
<dbReference type="Proteomes" id="UP000000311">
    <property type="component" value="Unassembled WGS sequence"/>
</dbReference>
<keyword evidence="2" id="KW-0645">Protease</keyword>
<evidence type="ECO:0000256" key="2">
    <source>
        <dbReference type="ARBA" id="ARBA00022670"/>
    </source>
</evidence>
<dbReference type="Pfam" id="PF00089">
    <property type="entry name" value="Trypsin"/>
    <property type="match status" value="1"/>
</dbReference>
<dbReference type="InterPro" id="IPR043504">
    <property type="entry name" value="Peptidase_S1_PA_chymotrypsin"/>
</dbReference>
<dbReference type="GO" id="GO:0006508">
    <property type="term" value="P:proteolysis"/>
    <property type="evidence" value="ECO:0007669"/>
    <property type="project" value="UniProtKB-KW"/>
</dbReference>
<dbReference type="SMART" id="SM00020">
    <property type="entry name" value="Tryp_SPc"/>
    <property type="match status" value="1"/>
</dbReference>
<proteinExistence type="inferred from homology"/>
<evidence type="ECO:0000256" key="1">
    <source>
        <dbReference type="ARBA" id="ARBA00007664"/>
    </source>
</evidence>
<evidence type="ECO:0000259" key="10">
    <source>
        <dbReference type="PROSITE" id="PS50240"/>
    </source>
</evidence>
<dbReference type="SUPFAM" id="SSF50494">
    <property type="entry name" value="Trypsin-like serine proteases"/>
    <property type="match status" value="1"/>
</dbReference>
<dbReference type="PANTHER" id="PTHR24276">
    <property type="entry name" value="POLYSERASE-RELATED"/>
    <property type="match status" value="1"/>
</dbReference>
<dbReference type="InterPro" id="IPR050430">
    <property type="entry name" value="Peptidase_S1"/>
</dbReference>
<dbReference type="InterPro" id="IPR001314">
    <property type="entry name" value="Peptidase_S1A"/>
</dbReference>
<evidence type="ECO:0000256" key="9">
    <source>
        <dbReference type="ARBA" id="ARBA00038868"/>
    </source>
</evidence>
<dbReference type="PRINTS" id="PR00722">
    <property type="entry name" value="CHYMOTRYPSIN"/>
</dbReference>
<dbReference type="PROSITE" id="PS00135">
    <property type="entry name" value="TRYPSIN_SER"/>
    <property type="match status" value="1"/>
</dbReference>
<feature type="domain" description="Peptidase S1" evidence="10">
    <location>
        <begin position="1"/>
        <end position="211"/>
    </location>
</feature>
<reference evidence="11 12" key="1">
    <citation type="journal article" date="2010" name="Science">
        <title>Genomic comparison of the ants Camponotus floridanus and Harpegnathos saltator.</title>
        <authorList>
            <person name="Bonasio R."/>
            <person name="Zhang G."/>
            <person name="Ye C."/>
            <person name="Mutti N.S."/>
            <person name="Fang X."/>
            <person name="Qin N."/>
            <person name="Donahue G."/>
            <person name="Yang P."/>
            <person name="Li Q."/>
            <person name="Li C."/>
            <person name="Zhang P."/>
            <person name="Huang Z."/>
            <person name="Berger S.L."/>
            <person name="Reinberg D."/>
            <person name="Wang J."/>
            <person name="Liebig J."/>
        </authorList>
    </citation>
    <scope>NUCLEOTIDE SEQUENCE [LARGE SCALE GENOMIC DNA]</scope>
    <source>
        <strain evidence="12">C129</strain>
    </source>
</reference>
<protein>
    <recommendedName>
        <fullName evidence="9">trypsin</fullName>
        <ecNumber evidence="9">3.4.21.4</ecNumber>
    </recommendedName>
</protein>
<keyword evidence="7" id="KW-1015">Disulfide bond</keyword>
<name>E2AEY4_CAMFO</name>
<comment type="similarity">
    <text evidence="1">Belongs to the peptidase S1 family.</text>
</comment>
<dbReference type="InterPro" id="IPR009003">
    <property type="entry name" value="Peptidase_S1_PA"/>
</dbReference>
<keyword evidence="12" id="KW-1185">Reference proteome</keyword>
<comment type="catalytic activity">
    <reaction evidence="8">
        <text>Preferential cleavage: Arg-|-Xaa, Lys-|-Xaa.</text>
        <dbReference type="EC" id="3.4.21.4"/>
    </reaction>
</comment>
<evidence type="ECO:0000256" key="3">
    <source>
        <dbReference type="ARBA" id="ARBA00022757"/>
    </source>
</evidence>
<dbReference type="EC" id="3.4.21.4" evidence="9"/>
<evidence type="ECO:0000256" key="8">
    <source>
        <dbReference type="ARBA" id="ARBA00036320"/>
    </source>
</evidence>
<dbReference type="Gene3D" id="2.40.10.10">
    <property type="entry name" value="Trypsin-like serine proteases"/>
    <property type="match status" value="2"/>
</dbReference>
<dbReference type="STRING" id="104421.E2AEY4"/>
<dbReference type="InParanoid" id="E2AEY4"/>
<gene>
    <name evidence="11" type="ORF">EAG_08114</name>
</gene>
<evidence type="ECO:0000313" key="11">
    <source>
        <dbReference type="EMBL" id="EFN68000.1"/>
    </source>
</evidence>
<evidence type="ECO:0000256" key="6">
    <source>
        <dbReference type="ARBA" id="ARBA00023145"/>
    </source>
</evidence>
<keyword evidence="3" id="KW-0222">Digestion</keyword>
<accession>E2AEY4</accession>
<keyword evidence="5" id="KW-0720">Serine protease</keyword>
<dbReference type="GO" id="GO:0004252">
    <property type="term" value="F:serine-type endopeptidase activity"/>
    <property type="evidence" value="ECO:0007669"/>
    <property type="project" value="UniProtKB-EC"/>
</dbReference>
<evidence type="ECO:0000256" key="5">
    <source>
        <dbReference type="ARBA" id="ARBA00022825"/>
    </source>
</evidence>
<dbReference type="OMA" id="CGWGYIN"/>
<dbReference type="AlphaFoldDB" id="E2AEY4"/>
<dbReference type="FunFam" id="2.40.10.10:FF:000068">
    <property type="entry name" value="transmembrane protease serine 2"/>
    <property type="match status" value="1"/>
</dbReference>
<dbReference type="PANTHER" id="PTHR24276:SF97">
    <property type="entry name" value="GH13245P2-RELATED"/>
    <property type="match status" value="1"/>
</dbReference>
<dbReference type="PROSITE" id="PS50240">
    <property type="entry name" value="TRYPSIN_DOM"/>
    <property type="match status" value="1"/>
</dbReference>
<feature type="non-terminal residue" evidence="11">
    <location>
        <position position="1"/>
    </location>
</feature>
<dbReference type="OrthoDB" id="10051896at2759"/>
<dbReference type="InterPro" id="IPR033116">
    <property type="entry name" value="TRYPSIN_SER"/>
</dbReference>